<feature type="region of interest" description="Disordered" evidence="1">
    <location>
        <begin position="1"/>
        <end position="25"/>
    </location>
</feature>
<organism evidence="2 3">
    <name type="scientific">Ophiocordyceps polyrhachis-furcata BCC 54312</name>
    <dbReference type="NCBI Taxonomy" id="1330021"/>
    <lineage>
        <taxon>Eukaryota</taxon>
        <taxon>Fungi</taxon>
        <taxon>Dikarya</taxon>
        <taxon>Ascomycota</taxon>
        <taxon>Pezizomycotina</taxon>
        <taxon>Sordariomycetes</taxon>
        <taxon>Hypocreomycetidae</taxon>
        <taxon>Hypocreales</taxon>
        <taxon>Ophiocordycipitaceae</taxon>
        <taxon>Ophiocordyceps</taxon>
    </lineage>
</organism>
<evidence type="ECO:0000313" key="3">
    <source>
        <dbReference type="Proteomes" id="UP000253664"/>
    </source>
</evidence>
<evidence type="ECO:0000313" key="2">
    <source>
        <dbReference type="EMBL" id="RCI14527.1"/>
    </source>
</evidence>
<keyword evidence="3" id="KW-1185">Reference proteome</keyword>
<reference evidence="2 3" key="1">
    <citation type="journal article" date="2015" name="BMC Genomics">
        <title>Insights from the genome of Ophiocordyceps polyrhachis-furcata to pathogenicity and host specificity in insect fungi.</title>
        <authorList>
            <person name="Wichadakul D."/>
            <person name="Kobmoo N."/>
            <person name="Ingsriswang S."/>
            <person name="Tangphatsornruang S."/>
            <person name="Chantasingh D."/>
            <person name="Luangsa-ard J.J."/>
            <person name="Eurwilaichitr L."/>
        </authorList>
    </citation>
    <scope>NUCLEOTIDE SEQUENCE [LARGE SCALE GENOMIC DNA]</scope>
    <source>
        <strain evidence="2 3">BCC 54312</strain>
    </source>
</reference>
<dbReference type="EMBL" id="LKCN02000003">
    <property type="protein sequence ID" value="RCI14527.1"/>
    <property type="molecule type" value="Genomic_DNA"/>
</dbReference>
<gene>
    <name evidence="2" type="ORF">L249_6665</name>
</gene>
<protein>
    <submittedName>
        <fullName evidence="2">Uncharacterized protein</fullName>
    </submittedName>
</protein>
<sequence length="105" mass="11726">MSRPHPFFTRPPLANHLPPPTPYRGRAVPSPCFPAPCWSRLTTHYRQPAPSYTRNLEPADGGWRFSMSTHPWDHTHPPLSPPSLSLSALLGPLMKPAQLVPAFRA</sequence>
<dbReference type="Proteomes" id="UP000253664">
    <property type="component" value="Unassembled WGS sequence"/>
</dbReference>
<proteinExistence type="predicted"/>
<comment type="caution">
    <text evidence="2">The sequence shown here is derived from an EMBL/GenBank/DDBJ whole genome shotgun (WGS) entry which is preliminary data.</text>
</comment>
<dbReference type="AlphaFoldDB" id="A0A367LJH2"/>
<name>A0A367LJH2_9HYPO</name>
<accession>A0A367LJH2</accession>
<evidence type="ECO:0000256" key="1">
    <source>
        <dbReference type="SAM" id="MobiDB-lite"/>
    </source>
</evidence>